<reference evidence="2" key="1">
    <citation type="journal article" date="2021" name="Nat. Commun.">
        <title>Genetic determinants of endophytism in the Arabidopsis root mycobiome.</title>
        <authorList>
            <person name="Mesny F."/>
            <person name="Miyauchi S."/>
            <person name="Thiergart T."/>
            <person name="Pickel B."/>
            <person name="Atanasova L."/>
            <person name="Karlsson M."/>
            <person name="Huettel B."/>
            <person name="Barry K.W."/>
            <person name="Haridas S."/>
            <person name="Chen C."/>
            <person name="Bauer D."/>
            <person name="Andreopoulos W."/>
            <person name="Pangilinan J."/>
            <person name="LaButti K."/>
            <person name="Riley R."/>
            <person name="Lipzen A."/>
            <person name="Clum A."/>
            <person name="Drula E."/>
            <person name="Henrissat B."/>
            <person name="Kohler A."/>
            <person name="Grigoriev I.V."/>
            <person name="Martin F.M."/>
            <person name="Hacquard S."/>
        </authorList>
    </citation>
    <scope>NUCLEOTIDE SEQUENCE</scope>
    <source>
        <strain evidence="2">MPI-CAGE-CH-0235</strain>
    </source>
</reference>
<gene>
    <name evidence="2" type="ORF">B0I35DRAFT_513260</name>
</gene>
<feature type="compositionally biased region" description="Polar residues" evidence="1">
    <location>
        <begin position="646"/>
        <end position="658"/>
    </location>
</feature>
<protein>
    <submittedName>
        <fullName evidence="2">Uncharacterized protein</fullName>
    </submittedName>
</protein>
<sequence length="674" mass="74849">MSQSSPSKASQPLVEGDVDHHKRYKNGLRTDEPFPGALFSATTNPPDVQPNTRIVAIVTTPTEKASPEKEGWFLSDFYAFNYLLKGLGHSQVWFSLIKTDHLLNPHQDVDYYLHGNPDKECKIVLSKDLLSKDSFSPITLVYRQSIKEKFLAEVRAKSAEAAKENARLLLMMFGHGLDNLIFHMDPSCPEDGLTIAELKGAIDPNCQANLFSTACHFGAWISTQISSPPRGTAEIPMDVTGQTGNDGSPNTMKGLAWSQQASDSVSRYCGSIFTGSIIHALTNESSPFNSSNSANTMNPMISIPSLQPEPPTAAQVKAYDAFCHSIVEISENLSRPHQIKDFTFSAQHDRWETSWPERTGFPLARLGQRWSQLPTWSPNPVPPNSPNTTAPPRTSAFPRPFMQRNASTNEMKDFHYNIRCMIEHALPVIASLWLRTCPGDWEGGYGHYVRSLLDDAVDGKKPHRGEPYNTVDLLAYRWQLASMADLIVADFSLTPPNGQQCLEVNIVKWQLEARTNTATDKYSIFKYASSKFGELDFEPRPLPEQGPRFGRFTWYIAAAIAEGQPSKNETDYPINVINRFVKSSTEKQGQKVLEMAKKTSHGSAWMQSLGKWAHSLSPTKENTGDPGPARPRTDSSPTKELGSLSIEDQGQPGASLSPSKGKERERDNEETVCN</sequence>
<dbReference type="AlphaFoldDB" id="A0A8K0SS71"/>
<name>A0A8K0SS71_9HYPO</name>
<evidence type="ECO:0000256" key="1">
    <source>
        <dbReference type="SAM" id="MobiDB-lite"/>
    </source>
</evidence>
<feature type="compositionally biased region" description="Polar residues" evidence="1">
    <location>
        <begin position="1"/>
        <end position="10"/>
    </location>
</feature>
<feature type="region of interest" description="Disordered" evidence="1">
    <location>
        <begin position="1"/>
        <end position="27"/>
    </location>
</feature>
<keyword evidence="3" id="KW-1185">Reference proteome</keyword>
<dbReference type="Proteomes" id="UP000813444">
    <property type="component" value="Unassembled WGS sequence"/>
</dbReference>
<dbReference type="OrthoDB" id="5242875at2759"/>
<evidence type="ECO:0000313" key="2">
    <source>
        <dbReference type="EMBL" id="KAH7313615.1"/>
    </source>
</evidence>
<accession>A0A8K0SS71</accession>
<organism evidence="2 3">
    <name type="scientific">Stachybotrys elegans</name>
    <dbReference type="NCBI Taxonomy" id="80388"/>
    <lineage>
        <taxon>Eukaryota</taxon>
        <taxon>Fungi</taxon>
        <taxon>Dikarya</taxon>
        <taxon>Ascomycota</taxon>
        <taxon>Pezizomycotina</taxon>
        <taxon>Sordariomycetes</taxon>
        <taxon>Hypocreomycetidae</taxon>
        <taxon>Hypocreales</taxon>
        <taxon>Stachybotryaceae</taxon>
        <taxon>Stachybotrys</taxon>
    </lineage>
</organism>
<evidence type="ECO:0000313" key="3">
    <source>
        <dbReference type="Proteomes" id="UP000813444"/>
    </source>
</evidence>
<comment type="caution">
    <text evidence="2">The sequence shown here is derived from an EMBL/GenBank/DDBJ whole genome shotgun (WGS) entry which is preliminary data.</text>
</comment>
<feature type="region of interest" description="Disordered" evidence="1">
    <location>
        <begin position="615"/>
        <end position="674"/>
    </location>
</feature>
<feature type="compositionally biased region" description="Basic and acidic residues" evidence="1">
    <location>
        <begin position="660"/>
        <end position="674"/>
    </location>
</feature>
<proteinExistence type="predicted"/>
<feature type="compositionally biased region" description="Low complexity" evidence="1">
    <location>
        <begin position="386"/>
        <end position="395"/>
    </location>
</feature>
<dbReference type="EMBL" id="JAGPNK010000009">
    <property type="protein sequence ID" value="KAH7313615.1"/>
    <property type="molecule type" value="Genomic_DNA"/>
</dbReference>
<feature type="region of interest" description="Disordered" evidence="1">
    <location>
        <begin position="377"/>
        <end position="399"/>
    </location>
</feature>